<evidence type="ECO:0000313" key="2">
    <source>
        <dbReference type="EMBL" id="KAK9663862.1"/>
    </source>
</evidence>
<feature type="region of interest" description="Disordered" evidence="1">
    <location>
        <begin position="23"/>
        <end position="158"/>
    </location>
</feature>
<dbReference type="EMBL" id="JBDFQZ010000014">
    <property type="protein sequence ID" value="KAK9663862.1"/>
    <property type="molecule type" value="Genomic_DNA"/>
</dbReference>
<feature type="compositionally biased region" description="Basic and acidic residues" evidence="1">
    <location>
        <begin position="106"/>
        <end position="115"/>
    </location>
</feature>
<comment type="caution">
    <text evidence="2">The sequence shown here is derived from an EMBL/GenBank/DDBJ whole genome shotgun (WGS) entry which is preliminary data.</text>
</comment>
<evidence type="ECO:0000256" key="1">
    <source>
        <dbReference type="SAM" id="MobiDB-lite"/>
    </source>
</evidence>
<feature type="compositionally biased region" description="Basic and acidic residues" evidence="1">
    <location>
        <begin position="64"/>
        <end position="82"/>
    </location>
</feature>
<feature type="compositionally biased region" description="Basic residues" evidence="1">
    <location>
        <begin position="131"/>
        <end position="145"/>
    </location>
</feature>
<protein>
    <submittedName>
        <fullName evidence="2">Uncharacterized protein</fullName>
    </submittedName>
</protein>
<name>A0AAW1GQQ3_SAPOF</name>
<gene>
    <name evidence="2" type="ORF">RND81_14G003400</name>
</gene>
<dbReference type="PANTHER" id="PTHR36756:SF1">
    <property type="entry name" value="EXPRESSED PROTEIN"/>
    <property type="match status" value="1"/>
</dbReference>
<sequence>MNGGGRRQLPSWMLRPCTIEQTNISEVKEENNVNDPEELATVTSQTQKKVKQKKPKSGVPLVENESRIPKKCEGRTRDRVSDQEDEEQQENEPCMIKPCRTRKSKRMYERGKNQEYDLPQSNLETDDGPMRKKSRGNTLGKKKTYKSTEVSPDGTIPSEDELTVEDLVSIAEEYVKADLKETRKRQFESEMGSSIAEVESVKDLTAHMEDKKSHTYKPLSDESTSTDLLFGDGSTICPIYTGDLARDMLEVLLGGLLKKSEVEVESENDAITKNIMLNHDLCERSQNNAVAEVVPVTKKKASFKDKVAMLLE</sequence>
<evidence type="ECO:0000313" key="3">
    <source>
        <dbReference type="Proteomes" id="UP001443914"/>
    </source>
</evidence>
<dbReference type="Proteomes" id="UP001443914">
    <property type="component" value="Unassembled WGS sequence"/>
</dbReference>
<dbReference type="AlphaFoldDB" id="A0AAW1GQQ3"/>
<reference evidence="2" key="1">
    <citation type="submission" date="2024-03" db="EMBL/GenBank/DDBJ databases">
        <title>WGS assembly of Saponaria officinalis var. Norfolk2.</title>
        <authorList>
            <person name="Jenkins J."/>
            <person name="Shu S."/>
            <person name="Grimwood J."/>
            <person name="Barry K."/>
            <person name="Goodstein D."/>
            <person name="Schmutz J."/>
            <person name="Leebens-Mack J."/>
            <person name="Osbourn A."/>
        </authorList>
    </citation>
    <scope>NUCLEOTIDE SEQUENCE [LARGE SCALE GENOMIC DNA]</scope>
    <source>
        <strain evidence="2">JIC</strain>
    </source>
</reference>
<keyword evidence="3" id="KW-1185">Reference proteome</keyword>
<dbReference type="PANTHER" id="PTHR36756">
    <property type="entry name" value="EXPRESSED PROTEIN"/>
    <property type="match status" value="1"/>
</dbReference>
<accession>A0AAW1GQQ3</accession>
<organism evidence="2 3">
    <name type="scientific">Saponaria officinalis</name>
    <name type="common">Common soapwort</name>
    <name type="synonym">Lychnis saponaria</name>
    <dbReference type="NCBI Taxonomy" id="3572"/>
    <lineage>
        <taxon>Eukaryota</taxon>
        <taxon>Viridiplantae</taxon>
        <taxon>Streptophyta</taxon>
        <taxon>Embryophyta</taxon>
        <taxon>Tracheophyta</taxon>
        <taxon>Spermatophyta</taxon>
        <taxon>Magnoliopsida</taxon>
        <taxon>eudicotyledons</taxon>
        <taxon>Gunneridae</taxon>
        <taxon>Pentapetalae</taxon>
        <taxon>Caryophyllales</taxon>
        <taxon>Caryophyllaceae</taxon>
        <taxon>Caryophylleae</taxon>
        <taxon>Saponaria</taxon>
    </lineage>
</organism>
<proteinExistence type="predicted"/>